<dbReference type="GeneTree" id="ENSGT00940000172072"/>
<dbReference type="Pfam" id="PF01221">
    <property type="entry name" value="Dynein_light"/>
    <property type="match status" value="1"/>
</dbReference>
<dbReference type="SMART" id="SM01375">
    <property type="entry name" value="Dynein_light"/>
    <property type="match status" value="1"/>
</dbReference>
<proteinExistence type="predicted"/>
<dbReference type="AlphaFoldDB" id="A0A8C0DN70"/>
<dbReference type="InterPro" id="IPR001372">
    <property type="entry name" value="Dynein_light_chain_typ-1/2"/>
</dbReference>
<sequence>MCDQKAVIKNANMSEEIQQDLLECATQALEKYNIEKHIAAHIKKDLHLYLFSIPYLSAPCFFSSESIPLKK</sequence>
<name>A0A8C0DN70_BALMU</name>
<evidence type="ECO:0008006" key="2">
    <source>
        <dbReference type="Google" id="ProtNLM"/>
    </source>
</evidence>
<protein>
    <recommendedName>
        <fullName evidence="2">Dynein light chain</fullName>
    </recommendedName>
</protein>
<dbReference type="Gene3D" id="3.30.740.10">
    <property type="entry name" value="Protein Inhibitor Of Neuronal Nitric Oxide Synthase"/>
    <property type="match status" value="1"/>
</dbReference>
<accession>A0A8C0DN70</accession>
<reference evidence="1" key="1">
    <citation type="submission" date="2023-09" db="UniProtKB">
        <authorList>
            <consortium name="Ensembl"/>
        </authorList>
    </citation>
    <scope>IDENTIFICATION</scope>
</reference>
<dbReference type="SUPFAM" id="SSF54648">
    <property type="entry name" value="DLC"/>
    <property type="match status" value="1"/>
</dbReference>
<dbReference type="InterPro" id="IPR037177">
    <property type="entry name" value="DLC_sf"/>
</dbReference>
<dbReference type="GO" id="GO:0007017">
    <property type="term" value="P:microtubule-based process"/>
    <property type="evidence" value="ECO:0007669"/>
    <property type="project" value="InterPro"/>
</dbReference>
<organism evidence="1">
    <name type="scientific">Balaenoptera musculus</name>
    <name type="common">Blue whale</name>
    <dbReference type="NCBI Taxonomy" id="9771"/>
    <lineage>
        <taxon>Eukaryota</taxon>
        <taxon>Metazoa</taxon>
        <taxon>Chordata</taxon>
        <taxon>Craniata</taxon>
        <taxon>Vertebrata</taxon>
        <taxon>Euteleostomi</taxon>
        <taxon>Mammalia</taxon>
        <taxon>Eutheria</taxon>
        <taxon>Laurasiatheria</taxon>
        <taxon>Artiodactyla</taxon>
        <taxon>Whippomorpha</taxon>
        <taxon>Cetacea</taxon>
        <taxon>Mysticeti</taxon>
        <taxon>Balaenopteridae</taxon>
        <taxon>Balaenoptera</taxon>
    </lineage>
</organism>
<evidence type="ECO:0000313" key="1">
    <source>
        <dbReference type="Ensembl" id="ENSBMSP00010023499.1"/>
    </source>
</evidence>
<dbReference type="GO" id="GO:0030286">
    <property type="term" value="C:dynein complex"/>
    <property type="evidence" value="ECO:0007669"/>
    <property type="project" value="InterPro"/>
</dbReference>
<dbReference type="OMA" id="HIKKDLH"/>
<dbReference type="Ensembl" id="ENSBMST00010025892.1">
    <property type="protein sequence ID" value="ENSBMSP00010023499.1"/>
    <property type="gene ID" value="ENSBMSG00010017093.1"/>
</dbReference>